<name>A0A811UXZ9_CERCA</name>
<dbReference type="EMBL" id="CAJHJT010000034">
    <property type="protein sequence ID" value="CAD7003770.1"/>
    <property type="molecule type" value="Genomic_DNA"/>
</dbReference>
<protein>
    <submittedName>
        <fullName evidence="2">(Mediterranean fruit fly) hypothetical protein</fullName>
    </submittedName>
</protein>
<accession>A0A811UXZ9</accession>
<feature type="region of interest" description="Disordered" evidence="1">
    <location>
        <begin position="78"/>
        <end position="160"/>
    </location>
</feature>
<sequence length="206" mass="22849">MEGINSLTLLNIRSSAIKNNPQHQPISTTLYAVCGCEGRYMNWSNELIADRVTYTAAIPLIKQSKEIKLKMQIKHRNNIIPTNPKHQTPKRRAFRTHSTPNRQDKRRTPAPTPTPTATATRATCCGHNNTQQQQEVKGGKQEKSRGNNASVGPDEVEPPQVQKNTLNFAQLELRGVAKVCWVNGIKGSAPGCAYLHAYLLIVSICI</sequence>
<organism evidence="2 3">
    <name type="scientific">Ceratitis capitata</name>
    <name type="common">Mediterranean fruit fly</name>
    <name type="synonym">Tephritis capitata</name>
    <dbReference type="NCBI Taxonomy" id="7213"/>
    <lineage>
        <taxon>Eukaryota</taxon>
        <taxon>Metazoa</taxon>
        <taxon>Ecdysozoa</taxon>
        <taxon>Arthropoda</taxon>
        <taxon>Hexapoda</taxon>
        <taxon>Insecta</taxon>
        <taxon>Pterygota</taxon>
        <taxon>Neoptera</taxon>
        <taxon>Endopterygota</taxon>
        <taxon>Diptera</taxon>
        <taxon>Brachycera</taxon>
        <taxon>Muscomorpha</taxon>
        <taxon>Tephritoidea</taxon>
        <taxon>Tephritidae</taxon>
        <taxon>Ceratitis</taxon>
        <taxon>Ceratitis</taxon>
    </lineage>
</organism>
<evidence type="ECO:0000313" key="3">
    <source>
        <dbReference type="Proteomes" id="UP000606786"/>
    </source>
</evidence>
<dbReference type="AlphaFoldDB" id="A0A811UXZ9"/>
<gene>
    <name evidence="2" type="ORF">CCAP1982_LOCUS12206</name>
</gene>
<keyword evidence="3" id="KW-1185">Reference proteome</keyword>
<proteinExistence type="predicted"/>
<dbReference type="Proteomes" id="UP000606786">
    <property type="component" value="Unassembled WGS sequence"/>
</dbReference>
<comment type="caution">
    <text evidence="2">The sequence shown here is derived from an EMBL/GenBank/DDBJ whole genome shotgun (WGS) entry which is preliminary data.</text>
</comment>
<evidence type="ECO:0000256" key="1">
    <source>
        <dbReference type="SAM" id="MobiDB-lite"/>
    </source>
</evidence>
<evidence type="ECO:0000313" key="2">
    <source>
        <dbReference type="EMBL" id="CAD7003770.1"/>
    </source>
</evidence>
<reference evidence="2" key="1">
    <citation type="submission" date="2020-11" db="EMBL/GenBank/DDBJ databases">
        <authorList>
            <person name="Whitehead M."/>
        </authorList>
    </citation>
    <scope>NUCLEOTIDE SEQUENCE</scope>
    <source>
        <strain evidence="2">EGII</strain>
    </source>
</reference>